<dbReference type="AlphaFoldDB" id="A0A4Q7N748"/>
<gene>
    <name evidence="3" type="ORF">EV675_5935</name>
</gene>
<evidence type="ECO:0000313" key="3">
    <source>
        <dbReference type="EMBL" id="RZS77207.1"/>
    </source>
</evidence>
<dbReference type="InterPro" id="IPR051557">
    <property type="entry name" value="NipSnap_domain"/>
</dbReference>
<accession>A0A4Q7N748</accession>
<dbReference type="Proteomes" id="UP000292445">
    <property type="component" value="Unassembled WGS sequence"/>
</dbReference>
<reference evidence="3 4" key="1">
    <citation type="submission" date="2019-02" db="EMBL/GenBank/DDBJ databases">
        <title>Genomic Encyclopedia of Type Strains, Phase IV (KMG-IV): sequencing the most valuable type-strain genomes for metagenomic binning, comparative biology and taxonomic classification.</title>
        <authorList>
            <person name="Goeker M."/>
        </authorList>
    </citation>
    <scope>NUCLEOTIDE SEQUENCE [LARGE SCALE GENOMIC DNA]</scope>
    <source>
        <strain evidence="3 4">K24</strain>
    </source>
</reference>
<comment type="similarity">
    <text evidence="1">Belongs to the NipSnap family.</text>
</comment>
<evidence type="ECO:0000256" key="1">
    <source>
        <dbReference type="ARBA" id="ARBA00005291"/>
    </source>
</evidence>
<organism evidence="3 4">
    <name type="scientific">Pigmentiphaga kullae</name>
    <dbReference type="NCBI Taxonomy" id="151784"/>
    <lineage>
        <taxon>Bacteria</taxon>
        <taxon>Pseudomonadati</taxon>
        <taxon>Pseudomonadota</taxon>
        <taxon>Betaproteobacteria</taxon>
        <taxon>Burkholderiales</taxon>
        <taxon>Alcaligenaceae</taxon>
        <taxon>Pigmentiphaga</taxon>
    </lineage>
</organism>
<sequence>MTIDELRIYTVAPGGLAEYLRLAGEVAVPVRGDAYGRLLGFWFGEIGSAHRVFNLWQHDDLQARQAVRARLAALPAWRDDYVAKVHPLMQEQEIRLMEAVTPMARPAGTDHNVYETRLIRTKVGKAAEFAALLRDTHPDAETVVSVGIWTTLAGRLNEVVQILAYRDVGARLASSLAQDRWRAFLARHGDLVDRIESSLMLAAPHSPLR</sequence>
<dbReference type="InterPro" id="IPR011008">
    <property type="entry name" value="Dimeric_a/b-barrel"/>
</dbReference>
<dbReference type="PANTHER" id="PTHR21017">
    <property type="entry name" value="NIPSNAP-RELATED"/>
    <property type="match status" value="1"/>
</dbReference>
<comment type="caution">
    <text evidence="3">The sequence shown here is derived from an EMBL/GenBank/DDBJ whole genome shotgun (WGS) entry which is preliminary data.</text>
</comment>
<evidence type="ECO:0000259" key="2">
    <source>
        <dbReference type="Pfam" id="PF07978"/>
    </source>
</evidence>
<dbReference type="RefSeq" id="WP_165404834.1">
    <property type="nucleotide sequence ID" value="NZ_SGXC01000004.1"/>
</dbReference>
<feature type="domain" description="NIPSNAP" evidence="2">
    <location>
        <begin position="5"/>
        <end position="99"/>
    </location>
</feature>
<dbReference type="EMBL" id="SGXC01000004">
    <property type="protein sequence ID" value="RZS77207.1"/>
    <property type="molecule type" value="Genomic_DNA"/>
</dbReference>
<name>A0A4Q7N748_9BURK</name>
<dbReference type="SUPFAM" id="SSF54909">
    <property type="entry name" value="Dimeric alpha+beta barrel"/>
    <property type="match status" value="2"/>
</dbReference>
<proteinExistence type="inferred from homology"/>
<dbReference type="InterPro" id="IPR012577">
    <property type="entry name" value="NIPSNAP"/>
</dbReference>
<keyword evidence="4" id="KW-1185">Reference proteome</keyword>
<protein>
    <submittedName>
        <fullName evidence="3">NIPSNAP protein</fullName>
    </submittedName>
</protein>
<evidence type="ECO:0000313" key="4">
    <source>
        <dbReference type="Proteomes" id="UP000292445"/>
    </source>
</evidence>
<dbReference type="Pfam" id="PF07978">
    <property type="entry name" value="NIPSNAP"/>
    <property type="match status" value="2"/>
</dbReference>
<dbReference type="Gene3D" id="3.30.70.100">
    <property type="match status" value="2"/>
</dbReference>
<dbReference type="PANTHER" id="PTHR21017:SF17">
    <property type="entry name" value="PROTEIN NIPSNAP"/>
    <property type="match status" value="1"/>
</dbReference>
<feature type="domain" description="NIPSNAP" evidence="2">
    <location>
        <begin position="114"/>
        <end position="207"/>
    </location>
</feature>